<keyword evidence="10" id="KW-0269">Exonuclease</keyword>
<keyword evidence="22" id="KW-1185">Reference proteome</keyword>
<dbReference type="InterPro" id="IPR006085">
    <property type="entry name" value="XPG_DNA_repair_N"/>
</dbReference>
<dbReference type="InterPro" id="IPR019734">
    <property type="entry name" value="TPR_rpt"/>
</dbReference>
<evidence type="ECO:0000256" key="13">
    <source>
        <dbReference type="ARBA" id="ARBA00023125"/>
    </source>
</evidence>
<evidence type="ECO:0000256" key="2">
    <source>
        <dbReference type="ARBA" id="ARBA00004123"/>
    </source>
</evidence>
<dbReference type="PANTHER" id="PTHR11081:SF65">
    <property type="entry name" value="DNA DAMAGE-INDUCIBLE PROTEIN DIN7-RELATED"/>
    <property type="match status" value="1"/>
</dbReference>
<evidence type="ECO:0000256" key="3">
    <source>
        <dbReference type="ARBA" id="ARBA00010563"/>
    </source>
</evidence>
<dbReference type="GO" id="GO:0035312">
    <property type="term" value="F:5'-3' DNA exonuclease activity"/>
    <property type="evidence" value="ECO:0007669"/>
    <property type="project" value="InterPro"/>
</dbReference>
<feature type="compositionally biased region" description="Basic residues" evidence="18">
    <location>
        <begin position="13"/>
        <end position="23"/>
    </location>
</feature>
<dbReference type="InterPro" id="IPR038356">
    <property type="entry name" value="Tma16_sf"/>
</dbReference>
<feature type="compositionally biased region" description="Basic and acidic residues" evidence="18">
    <location>
        <begin position="26"/>
        <end position="50"/>
    </location>
</feature>
<dbReference type="Pfam" id="PF00752">
    <property type="entry name" value="XPG_N"/>
    <property type="match status" value="1"/>
</dbReference>
<dbReference type="Gene3D" id="3.40.50.1010">
    <property type="entry name" value="5'-nuclease"/>
    <property type="match status" value="1"/>
</dbReference>
<dbReference type="PRINTS" id="PR00853">
    <property type="entry name" value="XPGRADSUPER"/>
</dbReference>
<proteinExistence type="inferred from homology"/>
<comment type="cofactor">
    <cofactor evidence="1">
        <name>Mg(2+)</name>
        <dbReference type="ChEBI" id="CHEBI:18420"/>
    </cofactor>
</comment>
<dbReference type="InterPro" id="IPR044752">
    <property type="entry name" value="PIN-like_EXO1"/>
</dbReference>
<gene>
    <name evidence="21" type="ORF">FH972_022642</name>
</gene>
<evidence type="ECO:0000256" key="18">
    <source>
        <dbReference type="SAM" id="MobiDB-lite"/>
    </source>
</evidence>
<dbReference type="Proteomes" id="UP000327013">
    <property type="component" value="Unassembled WGS sequence"/>
</dbReference>
<evidence type="ECO:0000256" key="9">
    <source>
        <dbReference type="ARBA" id="ARBA00022801"/>
    </source>
</evidence>
<feature type="compositionally biased region" description="Polar residues" evidence="18">
    <location>
        <begin position="890"/>
        <end position="901"/>
    </location>
</feature>
<evidence type="ECO:0000256" key="10">
    <source>
        <dbReference type="ARBA" id="ARBA00022839"/>
    </source>
</evidence>
<evidence type="ECO:0000256" key="8">
    <source>
        <dbReference type="ARBA" id="ARBA00022769"/>
    </source>
</evidence>
<comment type="caution">
    <text evidence="21">The sequence shown here is derived from an EMBL/GenBank/DDBJ whole genome shotgun (WGS) entry which is preliminary data.</text>
</comment>
<dbReference type="InterPro" id="IPR019974">
    <property type="entry name" value="XPG_CS"/>
</dbReference>
<keyword evidence="9" id="KW-0378">Hydrolase</keyword>
<feature type="region of interest" description="Disordered" evidence="18">
    <location>
        <begin position="794"/>
        <end position="828"/>
    </location>
</feature>
<dbReference type="InterPro" id="IPR036279">
    <property type="entry name" value="5-3_exonuclease_C_sf"/>
</dbReference>
<evidence type="ECO:0000256" key="16">
    <source>
        <dbReference type="ARBA" id="ARBA00060210"/>
    </source>
</evidence>
<dbReference type="InterPro" id="IPR021346">
    <property type="entry name" value="Tma16"/>
</dbReference>
<dbReference type="SMART" id="SM00485">
    <property type="entry name" value="XPGN"/>
    <property type="match status" value="1"/>
</dbReference>
<dbReference type="PROSITE" id="PS50005">
    <property type="entry name" value="TPR"/>
    <property type="match status" value="1"/>
</dbReference>
<keyword evidence="8" id="KW-0228">DNA excision</keyword>
<evidence type="ECO:0000259" key="19">
    <source>
        <dbReference type="SMART" id="SM00484"/>
    </source>
</evidence>
<dbReference type="GO" id="GO:0006281">
    <property type="term" value="P:DNA repair"/>
    <property type="evidence" value="ECO:0007669"/>
    <property type="project" value="UniProtKB-KW"/>
</dbReference>
<keyword evidence="11" id="KW-0460">Magnesium</keyword>
<name>A0A5N6KST6_9ROSI</name>
<keyword evidence="13" id="KW-0238">DNA-binding</keyword>
<dbReference type="EMBL" id="VIBQ01000012">
    <property type="protein sequence ID" value="KAB8343048.1"/>
    <property type="molecule type" value="Genomic_DNA"/>
</dbReference>
<organism evidence="21 22">
    <name type="scientific">Carpinus fangiana</name>
    <dbReference type="NCBI Taxonomy" id="176857"/>
    <lineage>
        <taxon>Eukaryota</taxon>
        <taxon>Viridiplantae</taxon>
        <taxon>Streptophyta</taxon>
        <taxon>Embryophyta</taxon>
        <taxon>Tracheophyta</taxon>
        <taxon>Spermatophyta</taxon>
        <taxon>Magnoliopsida</taxon>
        <taxon>eudicotyledons</taxon>
        <taxon>Gunneridae</taxon>
        <taxon>Pentapetalae</taxon>
        <taxon>rosids</taxon>
        <taxon>fabids</taxon>
        <taxon>Fagales</taxon>
        <taxon>Betulaceae</taxon>
        <taxon>Carpinus</taxon>
    </lineage>
</organism>
<dbReference type="PANTHER" id="PTHR11081">
    <property type="entry name" value="FLAP ENDONUCLEASE FAMILY MEMBER"/>
    <property type="match status" value="1"/>
</dbReference>
<feature type="compositionally biased region" description="Basic and acidic residues" evidence="18">
    <location>
        <begin position="800"/>
        <end position="823"/>
    </location>
</feature>
<evidence type="ECO:0000256" key="5">
    <source>
        <dbReference type="ARBA" id="ARBA00022722"/>
    </source>
</evidence>
<evidence type="ECO:0000256" key="11">
    <source>
        <dbReference type="ARBA" id="ARBA00022842"/>
    </source>
</evidence>
<dbReference type="InterPro" id="IPR006086">
    <property type="entry name" value="XPG-I_dom"/>
</dbReference>
<feature type="compositionally biased region" description="Basic and acidic residues" evidence="18">
    <location>
        <begin position="865"/>
        <end position="876"/>
    </location>
</feature>
<dbReference type="FunFam" id="1.10.150.20:FF:000011">
    <property type="entry name" value="exonuclease 1"/>
    <property type="match status" value="1"/>
</dbReference>
<dbReference type="FunFam" id="3.40.50.1010:FF:000002">
    <property type="entry name" value="Exonuclease 1, putative"/>
    <property type="match status" value="1"/>
</dbReference>
<comment type="similarity">
    <text evidence="3">Belongs to the XPG/RAD2 endonuclease family. EXO1 subfamily.</text>
</comment>
<keyword evidence="14" id="KW-0234">DNA repair</keyword>
<dbReference type="InterPro" id="IPR037315">
    <property type="entry name" value="EXO1_H3TH"/>
</dbReference>
<keyword evidence="6" id="KW-0479">Metal-binding</keyword>
<dbReference type="InterPro" id="IPR029060">
    <property type="entry name" value="PIN-like_dom_sf"/>
</dbReference>
<evidence type="ECO:0000256" key="15">
    <source>
        <dbReference type="ARBA" id="ARBA00023242"/>
    </source>
</evidence>
<dbReference type="GO" id="GO:0005634">
    <property type="term" value="C:nucleus"/>
    <property type="evidence" value="ECO:0007669"/>
    <property type="project" value="UniProtKB-SubCell"/>
</dbReference>
<keyword evidence="12" id="KW-0267">Excision nuclease</keyword>
<evidence type="ECO:0000256" key="14">
    <source>
        <dbReference type="ARBA" id="ARBA00023204"/>
    </source>
</evidence>
<evidence type="ECO:0000256" key="12">
    <source>
        <dbReference type="ARBA" id="ARBA00022881"/>
    </source>
</evidence>
<dbReference type="InterPro" id="IPR006084">
    <property type="entry name" value="XPG/Rad2"/>
</dbReference>
<dbReference type="AlphaFoldDB" id="A0A5N6KST6"/>
<feature type="repeat" description="TPR" evidence="17">
    <location>
        <begin position="363"/>
        <end position="396"/>
    </location>
</feature>
<dbReference type="CDD" id="cd09908">
    <property type="entry name" value="H3TH_EXO1"/>
    <property type="match status" value="1"/>
</dbReference>
<feature type="compositionally biased region" description="Basic and acidic residues" evidence="18">
    <location>
        <begin position="143"/>
        <end position="153"/>
    </location>
</feature>
<feature type="compositionally biased region" description="Polar residues" evidence="18">
    <location>
        <begin position="682"/>
        <end position="710"/>
    </location>
</feature>
<dbReference type="GO" id="GO:0046872">
    <property type="term" value="F:metal ion binding"/>
    <property type="evidence" value="ECO:0007669"/>
    <property type="project" value="UniProtKB-KW"/>
</dbReference>
<comment type="subcellular location">
    <subcellularLocation>
        <location evidence="2">Nucleus</location>
    </subcellularLocation>
</comment>
<feature type="region of interest" description="Disordered" evidence="18">
    <location>
        <begin position="854"/>
        <end position="903"/>
    </location>
</feature>
<feature type="region of interest" description="Disordered" evidence="18">
    <location>
        <begin position="143"/>
        <end position="163"/>
    </location>
</feature>
<evidence type="ECO:0000259" key="20">
    <source>
        <dbReference type="SMART" id="SM00485"/>
    </source>
</evidence>
<dbReference type="SUPFAM" id="SSF88723">
    <property type="entry name" value="PIN domain-like"/>
    <property type="match status" value="1"/>
</dbReference>
<dbReference type="OrthoDB" id="26491at2759"/>
<protein>
    <recommendedName>
        <fullName evidence="4">Exonuclease 1</fullName>
    </recommendedName>
</protein>
<dbReference type="SMART" id="SM00279">
    <property type="entry name" value="HhH2"/>
    <property type="match status" value="1"/>
</dbReference>
<dbReference type="SMART" id="SM00484">
    <property type="entry name" value="XPGI"/>
    <property type="match status" value="1"/>
</dbReference>
<feature type="region of interest" description="Disordered" evidence="18">
    <location>
        <begin position="1"/>
        <end position="56"/>
    </location>
</feature>
<feature type="region of interest" description="Disordered" evidence="18">
    <location>
        <begin position="678"/>
        <end position="752"/>
    </location>
</feature>
<evidence type="ECO:0000256" key="17">
    <source>
        <dbReference type="PROSITE-ProRule" id="PRU00339"/>
    </source>
</evidence>
<dbReference type="GO" id="GO:0003677">
    <property type="term" value="F:DNA binding"/>
    <property type="evidence" value="ECO:0007669"/>
    <property type="project" value="UniProtKB-KW"/>
</dbReference>
<keyword evidence="7" id="KW-0227">DNA damage</keyword>
<reference evidence="21 22" key="1">
    <citation type="submission" date="2019-06" db="EMBL/GenBank/DDBJ databases">
        <title>A chromosomal-level reference genome of Carpinus fangiana (Coryloideae, Betulaceae).</title>
        <authorList>
            <person name="Yang X."/>
            <person name="Wang Z."/>
            <person name="Zhang L."/>
            <person name="Hao G."/>
            <person name="Liu J."/>
            <person name="Yang Y."/>
        </authorList>
    </citation>
    <scope>NUCLEOTIDE SEQUENCE [LARGE SCALE GENOMIC DNA]</scope>
    <source>
        <strain evidence="21">Cfa_2016G</strain>
        <tissue evidence="21">Leaf</tissue>
    </source>
</reference>
<dbReference type="Pfam" id="PF00867">
    <property type="entry name" value="XPG_I"/>
    <property type="match status" value="1"/>
</dbReference>
<dbReference type="SUPFAM" id="SSF47807">
    <property type="entry name" value="5' to 3' exonuclease, C-terminal subdomain"/>
    <property type="match status" value="1"/>
</dbReference>
<accession>A0A5N6KST6</accession>
<feature type="domain" description="XPG-I" evidence="19">
    <location>
        <begin position="405"/>
        <end position="475"/>
    </location>
</feature>
<evidence type="ECO:0000313" key="22">
    <source>
        <dbReference type="Proteomes" id="UP000327013"/>
    </source>
</evidence>
<dbReference type="InterPro" id="IPR008918">
    <property type="entry name" value="HhH2"/>
</dbReference>
<evidence type="ECO:0000256" key="4">
    <source>
        <dbReference type="ARBA" id="ARBA00020324"/>
    </source>
</evidence>
<keyword evidence="17" id="KW-0802">TPR repeat</keyword>
<evidence type="ECO:0000256" key="7">
    <source>
        <dbReference type="ARBA" id="ARBA00022763"/>
    </source>
</evidence>
<keyword evidence="5" id="KW-0540">Nuclease</keyword>
<dbReference type="Pfam" id="PF11176">
    <property type="entry name" value="Tma16"/>
    <property type="match status" value="1"/>
</dbReference>
<evidence type="ECO:0000256" key="6">
    <source>
        <dbReference type="ARBA" id="ARBA00022723"/>
    </source>
</evidence>
<evidence type="ECO:0000313" key="21">
    <source>
        <dbReference type="EMBL" id="KAB8343048.1"/>
    </source>
</evidence>
<evidence type="ECO:0000256" key="1">
    <source>
        <dbReference type="ARBA" id="ARBA00001946"/>
    </source>
</evidence>
<dbReference type="Gene3D" id="1.10.150.20">
    <property type="entry name" value="5' to 3' exonuclease, C-terminal subdomain"/>
    <property type="match status" value="1"/>
</dbReference>
<dbReference type="PROSITE" id="PS00841">
    <property type="entry name" value="XPG_1"/>
    <property type="match status" value="1"/>
</dbReference>
<dbReference type="CDD" id="cd09857">
    <property type="entry name" value="PIN_EXO1"/>
    <property type="match status" value="1"/>
</dbReference>
<comment type="function">
    <text evidence="16">Putative 5'-&gt;3' double-stranded DNA exonuclease which may also contain a cryptic 3'-&gt;5' double-stranded DNA exonuclease activity. May be involved in DNA mismatch repair (MMR).</text>
</comment>
<keyword evidence="15" id="KW-0539">Nucleus</keyword>
<feature type="domain" description="XPG N-terminal" evidence="20">
    <location>
        <begin position="271"/>
        <end position="366"/>
    </location>
</feature>
<dbReference type="GO" id="GO:0017108">
    <property type="term" value="F:5'-flap endonuclease activity"/>
    <property type="evidence" value="ECO:0007669"/>
    <property type="project" value="TreeGrafter"/>
</dbReference>
<dbReference type="Gene3D" id="1.20.1440.170">
    <property type="entry name" value="Translation machinery-associated protein 16-like"/>
    <property type="match status" value="1"/>
</dbReference>
<sequence>MPPKSLNKVQKSIGKKSGAKKGLHVNSRDAHRLQRAGDRDARVAKTEKIRKQQHMPYQNRVAHCQEYVGNKTEPLSMDEAQAMIQGYVERNDEEAAELKEQRRPGRPGSSREAAIEMARATEVQEFKSGFWLPDSRPFHHEKDEVSHLGHDTSHLPSPGKSDPGLRVIALSMPCGRSRHLETVDNSLSRQQMIITCAGANTPRSPMSHAILVRGKSAVMGVAELTIPQTCTDLLHSALSFLPLPQPAQFHGCIRYDSPMFSRKFTTTKTSTGLLGLLKSIQKPCSLKDFRGQTIGVDAYGWLHRGAVSCAADLALGKPTTRYIDFFMHRVRMLIHFGVTPYIIFDGDRLPSKAGTEKDRAERRKESRRAGQELMRLGKTAQAYQELQKAVDIDPQMARNVIEELKRTNVAYVVAPYEADSQMAYLERKGIIHAILSEDSDLLVFGAKTLLTKLDQYGECIMIRQADFTACREVNLAGWTEAEFRQMAILSGCDYLEGIHKMGLKTAHRFVRKYKTIERTIRGIQLEAKMRVPPGYLESYIQAETTFLYQWVFCPIAQKLVNLNDPRDEDQLNGLTYIGAYVEPAIATAVASGDLNPMTKEPLQAPSNSILSRQHFLSRTTSAPLIPSTKALPGKGIDAFFRPQRTPLAELDPNIFTPSPTQQQLLVQASRAWATAPAPLRRTASQPQPQVPTTSRPPLSHLNRSNTSQPNKRQRIWSEADDAGSPQKSRFFGVTEPSPSVRPARRAGKKGSGFELWSDDSIEEAMATIPDIPTVVATVPKMKKLEILKDDLDADASPTSKVEDSKTSEETKTAEELPTKDERSPIISPDFLLADTKEMRESSRLSRFALSPPLASAVHTLNESSTQRDEEPAEEKSSSIVAVSPPALPAQTPQRLAASLTTSKRRKSIHDSAVAILDTPTIKGSEDMLVPDSDIDGEDSPCSPLLVKTVPRIPHVHEDEGYGTFLTADPDDMYHEDETAEEEGPKKLDLGRFAFTGET</sequence>